<protein>
    <submittedName>
        <fullName evidence="1">Uncharacterized protein</fullName>
    </submittedName>
</protein>
<organism evidence="1 2">
    <name type="scientific">Parabacteroides distasonis</name>
    <dbReference type="NCBI Taxonomy" id="823"/>
    <lineage>
        <taxon>Bacteria</taxon>
        <taxon>Pseudomonadati</taxon>
        <taxon>Bacteroidota</taxon>
        <taxon>Bacteroidia</taxon>
        <taxon>Bacteroidales</taxon>
        <taxon>Tannerellaceae</taxon>
        <taxon>Parabacteroides</taxon>
    </lineage>
</organism>
<evidence type="ECO:0000313" key="1">
    <source>
        <dbReference type="EMBL" id="CUQ57145.1"/>
    </source>
</evidence>
<evidence type="ECO:0000313" key="2">
    <source>
        <dbReference type="Proteomes" id="UP000095332"/>
    </source>
</evidence>
<proteinExistence type="predicted"/>
<dbReference type="Proteomes" id="UP000095332">
    <property type="component" value="Unassembled WGS sequence"/>
</dbReference>
<accession>A0A174XKG8</accession>
<dbReference type="AlphaFoldDB" id="A0A174XKG8"/>
<gene>
    <name evidence="1" type="ORF">ERS852560_04379</name>
</gene>
<name>A0A174XKG8_PARDI</name>
<dbReference type="EMBL" id="CZBM01000044">
    <property type="protein sequence ID" value="CUQ57145.1"/>
    <property type="molecule type" value="Genomic_DNA"/>
</dbReference>
<sequence length="157" mass="17744">MPRLIECQVTSQTALFGYDFKAAAQVTGLRDVKQSSVLAFPSVFFDNAERYVKKFDMALRLGLLPCDVNPFGTVFLCDDVVFRQVCQICPSDASEHRKDKQVARVAQAVGGQFGIEQLFKLFPVQVAMVDRHFLNLMPCKRVALEYVLLQRQPCHLV</sequence>
<reference evidence="1 2" key="1">
    <citation type="submission" date="2015-09" db="EMBL/GenBank/DDBJ databases">
        <authorList>
            <consortium name="Pathogen Informatics"/>
        </authorList>
    </citation>
    <scope>NUCLEOTIDE SEQUENCE [LARGE SCALE GENOMIC DNA]</scope>
    <source>
        <strain evidence="1 2">2789STDY5834948</strain>
    </source>
</reference>